<accession>A0ABQ7EJX3</accession>
<organism evidence="1 2">
    <name type="scientific">Brassica cretica</name>
    <name type="common">Mustard</name>
    <dbReference type="NCBI Taxonomy" id="69181"/>
    <lineage>
        <taxon>Eukaryota</taxon>
        <taxon>Viridiplantae</taxon>
        <taxon>Streptophyta</taxon>
        <taxon>Embryophyta</taxon>
        <taxon>Tracheophyta</taxon>
        <taxon>Spermatophyta</taxon>
        <taxon>Magnoliopsida</taxon>
        <taxon>eudicotyledons</taxon>
        <taxon>Gunneridae</taxon>
        <taxon>Pentapetalae</taxon>
        <taxon>rosids</taxon>
        <taxon>malvids</taxon>
        <taxon>Brassicales</taxon>
        <taxon>Brassicaceae</taxon>
        <taxon>Brassiceae</taxon>
        <taxon>Brassica</taxon>
    </lineage>
</organism>
<evidence type="ECO:0000313" key="2">
    <source>
        <dbReference type="Proteomes" id="UP000266723"/>
    </source>
</evidence>
<protein>
    <submittedName>
        <fullName evidence="1">Uncharacterized protein</fullName>
    </submittedName>
</protein>
<comment type="caution">
    <text evidence="1">The sequence shown here is derived from an EMBL/GenBank/DDBJ whole genome shotgun (WGS) entry which is preliminary data.</text>
</comment>
<reference evidence="1 2" key="1">
    <citation type="journal article" date="2020" name="BMC Genomics">
        <title>Intraspecific diversification of the crop wild relative Brassica cretica Lam. using demographic model selection.</title>
        <authorList>
            <person name="Kioukis A."/>
            <person name="Michalopoulou V.A."/>
            <person name="Briers L."/>
            <person name="Pirintsos S."/>
            <person name="Studholme D.J."/>
            <person name="Pavlidis P."/>
            <person name="Sarris P.F."/>
        </authorList>
    </citation>
    <scope>NUCLEOTIDE SEQUENCE [LARGE SCALE GENOMIC DNA]</scope>
    <source>
        <strain evidence="2">cv. PFS-1207/04</strain>
    </source>
</reference>
<name>A0ABQ7EJX3_BRACR</name>
<evidence type="ECO:0000313" key="1">
    <source>
        <dbReference type="EMBL" id="KAF3596544.1"/>
    </source>
</evidence>
<gene>
    <name evidence="1" type="ORF">DY000_02022280</name>
</gene>
<proteinExistence type="predicted"/>
<dbReference type="EMBL" id="QGKV02000299">
    <property type="protein sequence ID" value="KAF3596544.1"/>
    <property type="molecule type" value="Genomic_DNA"/>
</dbReference>
<keyword evidence="2" id="KW-1185">Reference proteome</keyword>
<sequence length="161" mass="18340">MLTLEIFSLVVDILVVTRDFPSRGRLLRVTLLREDFHLFFHHDEVRCLVKSVLDCSRFFKGYPLPEFRPVPESFPQSVDCHFVAVSTEIVDLIRISSSLASLSALAAVDLLGHAQHNQYERVKSKIIGHESCRYVRLSSHLSSNLVESQFDSKNGKMPKLL</sequence>
<dbReference type="Proteomes" id="UP000266723">
    <property type="component" value="Unassembled WGS sequence"/>
</dbReference>